<evidence type="ECO:0000313" key="1">
    <source>
        <dbReference type="EMBL" id="KAH3810614.1"/>
    </source>
</evidence>
<dbReference type="EMBL" id="JAIWYP010000006">
    <property type="protein sequence ID" value="KAH3810614.1"/>
    <property type="molecule type" value="Genomic_DNA"/>
</dbReference>
<organism evidence="1 2">
    <name type="scientific">Dreissena polymorpha</name>
    <name type="common">Zebra mussel</name>
    <name type="synonym">Mytilus polymorpha</name>
    <dbReference type="NCBI Taxonomy" id="45954"/>
    <lineage>
        <taxon>Eukaryota</taxon>
        <taxon>Metazoa</taxon>
        <taxon>Spiralia</taxon>
        <taxon>Lophotrochozoa</taxon>
        <taxon>Mollusca</taxon>
        <taxon>Bivalvia</taxon>
        <taxon>Autobranchia</taxon>
        <taxon>Heteroconchia</taxon>
        <taxon>Euheterodonta</taxon>
        <taxon>Imparidentia</taxon>
        <taxon>Neoheterodontei</taxon>
        <taxon>Myida</taxon>
        <taxon>Dreissenoidea</taxon>
        <taxon>Dreissenidae</taxon>
        <taxon>Dreissena</taxon>
    </lineage>
</organism>
<reference evidence="1" key="1">
    <citation type="journal article" date="2019" name="bioRxiv">
        <title>The Genome of the Zebra Mussel, Dreissena polymorpha: A Resource for Invasive Species Research.</title>
        <authorList>
            <person name="McCartney M.A."/>
            <person name="Auch B."/>
            <person name="Kono T."/>
            <person name="Mallez S."/>
            <person name="Zhang Y."/>
            <person name="Obille A."/>
            <person name="Becker A."/>
            <person name="Abrahante J.E."/>
            <person name="Garbe J."/>
            <person name="Badalamenti J.P."/>
            <person name="Herman A."/>
            <person name="Mangelson H."/>
            <person name="Liachko I."/>
            <person name="Sullivan S."/>
            <person name="Sone E.D."/>
            <person name="Koren S."/>
            <person name="Silverstein K.A.T."/>
            <person name="Beckman K.B."/>
            <person name="Gohl D.M."/>
        </authorList>
    </citation>
    <scope>NUCLEOTIDE SEQUENCE</scope>
    <source>
        <strain evidence="1">Duluth1</strain>
        <tissue evidence="1">Whole animal</tissue>
    </source>
</reference>
<keyword evidence="2" id="KW-1185">Reference proteome</keyword>
<reference evidence="1" key="2">
    <citation type="submission" date="2020-11" db="EMBL/GenBank/DDBJ databases">
        <authorList>
            <person name="McCartney M.A."/>
            <person name="Auch B."/>
            <person name="Kono T."/>
            <person name="Mallez S."/>
            <person name="Becker A."/>
            <person name="Gohl D.M."/>
            <person name="Silverstein K.A.T."/>
            <person name="Koren S."/>
            <person name="Bechman K.B."/>
            <person name="Herman A."/>
            <person name="Abrahante J.E."/>
            <person name="Garbe J."/>
        </authorList>
    </citation>
    <scope>NUCLEOTIDE SEQUENCE</scope>
    <source>
        <strain evidence="1">Duluth1</strain>
        <tissue evidence="1">Whole animal</tissue>
    </source>
</reference>
<evidence type="ECO:0000313" key="2">
    <source>
        <dbReference type="Proteomes" id="UP000828390"/>
    </source>
</evidence>
<name>A0A9D4G7R1_DREPO</name>
<accession>A0A9D4G7R1</accession>
<sequence length="162" mass="18529">MGLANPTSHKTTLPRPRITVEIRATIDTHRVLRPTGKIIKRAVTYIDVSMVMPTGYIRRENSKLGGGRSHMRPFCRAWNQSNYKISLKGKKKYNKPKTPDKQEIVCDPIGKESDKKIEDLEQENGAVDVNEKVFHAFERVVSTSVKQKYEQRINEKYDATGV</sequence>
<proteinExistence type="predicted"/>
<dbReference type="Proteomes" id="UP000828390">
    <property type="component" value="Unassembled WGS sequence"/>
</dbReference>
<protein>
    <submittedName>
        <fullName evidence="1">Uncharacterized protein</fullName>
    </submittedName>
</protein>
<dbReference type="AlphaFoldDB" id="A0A9D4G7R1"/>
<gene>
    <name evidence="1" type="ORF">DPMN_139007</name>
</gene>
<comment type="caution">
    <text evidence="1">The sequence shown here is derived from an EMBL/GenBank/DDBJ whole genome shotgun (WGS) entry which is preliminary data.</text>
</comment>